<dbReference type="AlphaFoldDB" id="A0A832QDZ1"/>
<feature type="transmembrane region" description="Helical" evidence="1">
    <location>
        <begin position="12"/>
        <end position="33"/>
    </location>
</feature>
<accession>A0A832QDZ1</accession>
<keyword evidence="1" id="KW-1133">Transmembrane helix</keyword>
<evidence type="ECO:0000313" key="3">
    <source>
        <dbReference type="Proteomes" id="UP000576550"/>
    </source>
</evidence>
<dbReference type="Gene3D" id="1.20.144.10">
    <property type="entry name" value="Phosphatidic acid phosphatase type 2/haloperoxidase"/>
    <property type="match status" value="1"/>
</dbReference>
<name>A0A832QDZ1_9BACT</name>
<dbReference type="SUPFAM" id="SSF48317">
    <property type="entry name" value="Acid phosphatase/Vanadium-dependent haloperoxidase"/>
    <property type="match status" value="1"/>
</dbReference>
<dbReference type="Proteomes" id="UP000576550">
    <property type="component" value="Unassembled WGS sequence"/>
</dbReference>
<protein>
    <submittedName>
        <fullName evidence="2">Phosphatase PAP2 family protein</fullName>
    </submittedName>
</protein>
<organism evidence="2 3">
    <name type="scientific">Candidatus Dojkabacteria bacterium</name>
    <dbReference type="NCBI Taxonomy" id="2099670"/>
    <lineage>
        <taxon>Bacteria</taxon>
        <taxon>Candidatus Dojkabacteria</taxon>
    </lineage>
</organism>
<feature type="transmembrane region" description="Helical" evidence="1">
    <location>
        <begin position="132"/>
        <end position="154"/>
    </location>
</feature>
<feature type="transmembrane region" description="Helical" evidence="1">
    <location>
        <begin position="39"/>
        <end position="56"/>
    </location>
</feature>
<gene>
    <name evidence="2" type="ORF">GX533_01835</name>
</gene>
<dbReference type="CDD" id="cd01610">
    <property type="entry name" value="PAP2_like"/>
    <property type="match status" value="1"/>
</dbReference>
<evidence type="ECO:0000313" key="2">
    <source>
        <dbReference type="EMBL" id="HHX99400.1"/>
    </source>
</evidence>
<keyword evidence="1" id="KW-0472">Membrane</keyword>
<keyword evidence="1" id="KW-0812">Transmembrane</keyword>
<feature type="transmembrane region" description="Helical" evidence="1">
    <location>
        <begin position="76"/>
        <end position="93"/>
    </location>
</feature>
<proteinExistence type="predicted"/>
<dbReference type="EMBL" id="DUTP01000003">
    <property type="protein sequence ID" value="HHX99400.1"/>
    <property type="molecule type" value="Genomic_DNA"/>
</dbReference>
<feature type="transmembrane region" description="Helical" evidence="1">
    <location>
        <begin position="166"/>
        <end position="187"/>
    </location>
</feature>
<comment type="caution">
    <text evidence="2">The sequence shown here is derived from an EMBL/GenBank/DDBJ whole genome shotgun (WGS) entry which is preliminary data.</text>
</comment>
<feature type="transmembrane region" description="Helical" evidence="1">
    <location>
        <begin position="99"/>
        <end position="120"/>
    </location>
</feature>
<evidence type="ECO:0000256" key="1">
    <source>
        <dbReference type="SAM" id="Phobius"/>
    </source>
</evidence>
<reference evidence="2 3" key="1">
    <citation type="journal article" date="2020" name="Biotechnol. Biofuels">
        <title>New insights from the biogas microbiome by comprehensive genome-resolved metagenomics of nearly 1600 species originating from multiple anaerobic digesters.</title>
        <authorList>
            <person name="Campanaro S."/>
            <person name="Treu L."/>
            <person name="Rodriguez-R L.M."/>
            <person name="Kovalovszki A."/>
            <person name="Ziels R.M."/>
            <person name="Maus I."/>
            <person name="Zhu X."/>
            <person name="Kougias P.G."/>
            <person name="Basile A."/>
            <person name="Luo G."/>
            <person name="Schluter A."/>
            <person name="Konstantinidis K.T."/>
            <person name="Angelidaki I."/>
        </authorList>
    </citation>
    <scope>NUCLEOTIDE SEQUENCE [LARGE SCALE GENOMIC DNA]</scope>
    <source>
        <strain evidence="2">AS05jafATM_89</strain>
    </source>
</reference>
<dbReference type="InterPro" id="IPR036938">
    <property type="entry name" value="PAP2/HPO_sf"/>
</dbReference>
<sequence>MNKQKIARVISEIFNGFVTMMLAPVLAIFFSPLTLKLKFLYSGLYIILPILVYLLLKKLGKVSDYELTKREERPIYFVTITVLFGILFFILRSHNIETVTYVSLTLFAIASAITIVTFAWKMSGHMTYSTYLFCTLAYLFSPYFFLMFLFTPLIAWSRVELKKHTWAQTVVGTLLTFAICATIYWGLPLFR</sequence>